<dbReference type="GO" id="GO:0006886">
    <property type="term" value="P:intracellular protein transport"/>
    <property type="evidence" value="ECO:0007669"/>
    <property type="project" value="InterPro"/>
</dbReference>
<organism evidence="1 2">
    <name type="scientific">Potamilus streckersoni</name>
    <dbReference type="NCBI Taxonomy" id="2493646"/>
    <lineage>
        <taxon>Eukaryota</taxon>
        <taxon>Metazoa</taxon>
        <taxon>Spiralia</taxon>
        <taxon>Lophotrochozoa</taxon>
        <taxon>Mollusca</taxon>
        <taxon>Bivalvia</taxon>
        <taxon>Autobranchia</taxon>
        <taxon>Heteroconchia</taxon>
        <taxon>Palaeoheterodonta</taxon>
        <taxon>Unionida</taxon>
        <taxon>Unionoidea</taxon>
        <taxon>Unionidae</taxon>
        <taxon>Ambleminae</taxon>
        <taxon>Lampsilini</taxon>
        <taxon>Potamilus</taxon>
    </lineage>
</organism>
<evidence type="ECO:0008006" key="3">
    <source>
        <dbReference type="Google" id="ProtNLM"/>
    </source>
</evidence>
<dbReference type="Gene3D" id="2.130.10.110">
    <property type="entry name" value="Clathrin heavy-chain terminal domain"/>
    <property type="match status" value="1"/>
</dbReference>
<dbReference type="PANTHER" id="PTHR10292">
    <property type="entry name" value="CLATHRIN HEAVY CHAIN RELATED"/>
    <property type="match status" value="1"/>
</dbReference>
<dbReference type="GO" id="GO:0030130">
    <property type="term" value="C:clathrin coat of trans-Golgi network vesicle"/>
    <property type="evidence" value="ECO:0007669"/>
    <property type="project" value="InterPro"/>
</dbReference>
<dbReference type="GO" id="GO:0071439">
    <property type="term" value="C:clathrin complex"/>
    <property type="evidence" value="ECO:0007669"/>
    <property type="project" value="TreeGrafter"/>
</dbReference>
<dbReference type="GO" id="GO:0032051">
    <property type="term" value="F:clathrin light chain binding"/>
    <property type="evidence" value="ECO:0007669"/>
    <property type="project" value="TreeGrafter"/>
</dbReference>
<dbReference type="Proteomes" id="UP001195483">
    <property type="component" value="Unassembled WGS sequence"/>
</dbReference>
<protein>
    <recommendedName>
        <fullName evidence="3">Clathrin heavy chain</fullName>
    </recommendedName>
</protein>
<dbReference type="SUPFAM" id="SSF50989">
    <property type="entry name" value="Clathrin heavy-chain terminal domain"/>
    <property type="match status" value="1"/>
</dbReference>
<reference evidence="1" key="3">
    <citation type="submission" date="2023-05" db="EMBL/GenBank/DDBJ databases">
        <authorList>
            <person name="Smith C.H."/>
        </authorList>
    </citation>
    <scope>NUCLEOTIDE SEQUENCE</scope>
    <source>
        <strain evidence="1">CHS0354</strain>
        <tissue evidence="1">Mantle</tissue>
    </source>
</reference>
<dbReference type="AlphaFoldDB" id="A0AAE0WDP5"/>
<keyword evidence="2" id="KW-1185">Reference proteome</keyword>
<dbReference type="PANTHER" id="PTHR10292:SF1">
    <property type="entry name" value="CLATHRIN HEAVY CHAIN"/>
    <property type="match status" value="1"/>
</dbReference>
<gene>
    <name evidence="1" type="ORF">CHS0354_022642</name>
</gene>
<accession>A0AAE0WDP5</accession>
<reference evidence="1" key="1">
    <citation type="journal article" date="2021" name="Genome Biol. Evol.">
        <title>A High-Quality Reference Genome for a Parasitic Bivalve with Doubly Uniparental Inheritance (Bivalvia: Unionida).</title>
        <authorList>
            <person name="Smith C.H."/>
        </authorList>
    </citation>
    <scope>NUCLEOTIDE SEQUENCE</scope>
    <source>
        <strain evidence="1">CHS0354</strain>
    </source>
</reference>
<sequence length="388" mass="43169">MAVQGPPITINELIQLTNVGVPLDQVTWSRVTLTSDKWIAVRHGNKEDNKRSMALGTKDGTDAGIPVTVLSPKDGSISYAGQTTADFVLMNPSEPVIALKAGLRLEVFNVETKSMIAKTRMDDPLVYWTWVSSEYIAMVTDHAVYHWNPWLKTGHYSQPEKMFVRHPRLAFSEIVAYKADPSLKWLAVTGLTPEDDKISGVTQLYNTDEDVTQCIASHAVCFAPYRFHDNATKSTILCVATRDVQNHGKVHVIELGPYIPGNFAPRNSYDHIQYLDDKDHYDFPMAVHVSADLGLLFVLTKYGYLYLCDMETASCLCFTRVSVDVIFTSTINSLTQGILGVTRGGQVITVDIKKEGLIDYVRDTAKKSNQADRLERTIAIPVPASNTH</sequence>
<dbReference type="GO" id="GO:0005198">
    <property type="term" value="F:structural molecule activity"/>
    <property type="evidence" value="ECO:0007669"/>
    <property type="project" value="InterPro"/>
</dbReference>
<name>A0AAE0WDP5_9BIVA</name>
<dbReference type="InterPro" id="IPR016025">
    <property type="entry name" value="Clathrin_H-chain_N"/>
</dbReference>
<evidence type="ECO:0000313" key="2">
    <source>
        <dbReference type="Proteomes" id="UP001195483"/>
    </source>
</evidence>
<reference evidence="1" key="2">
    <citation type="journal article" date="2021" name="Genome Biol. Evol.">
        <title>Developing a high-quality reference genome for a parasitic bivalve with doubly uniparental inheritance (Bivalvia: Unionida).</title>
        <authorList>
            <person name="Smith C.H."/>
        </authorList>
    </citation>
    <scope>NUCLEOTIDE SEQUENCE</scope>
    <source>
        <strain evidence="1">CHS0354</strain>
        <tissue evidence="1">Mantle</tissue>
    </source>
</reference>
<proteinExistence type="predicted"/>
<comment type="caution">
    <text evidence="1">The sequence shown here is derived from an EMBL/GenBank/DDBJ whole genome shotgun (WGS) entry which is preliminary data.</text>
</comment>
<evidence type="ECO:0000313" key="1">
    <source>
        <dbReference type="EMBL" id="KAK3609782.1"/>
    </source>
</evidence>
<dbReference type="GO" id="GO:0006898">
    <property type="term" value="P:receptor-mediated endocytosis"/>
    <property type="evidence" value="ECO:0007669"/>
    <property type="project" value="TreeGrafter"/>
</dbReference>
<dbReference type="EMBL" id="JAEAOA010001377">
    <property type="protein sequence ID" value="KAK3609782.1"/>
    <property type="molecule type" value="Genomic_DNA"/>
</dbReference>
<dbReference type="GO" id="GO:0030132">
    <property type="term" value="C:clathrin coat of coated pit"/>
    <property type="evidence" value="ECO:0007669"/>
    <property type="project" value="InterPro"/>
</dbReference>